<evidence type="ECO:0000313" key="6">
    <source>
        <dbReference type="EMBL" id="WSB06275.1"/>
    </source>
</evidence>
<comment type="subcellular location">
    <subcellularLocation>
        <location evidence="1">Cell membrane</location>
        <topology evidence="1">Multi-pass membrane protein</topology>
    </subcellularLocation>
</comment>
<dbReference type="InterPro" id="IPR036640">
    <property type="entry name" value="ABC1_TM_sf"/>
</dbReference>
<reference evidence="6 7" key="1">
    <citation type="submission" date="2022-10" db="EMBL/GenBank/DDBJ databases">
        <title>The complete genomes of actinobacterial strains from the NBC collection.</title>
        <authorList>
            <person name="Joergensen T.S."/>
            <person name="Alvarez Arevalo M."/>
            <person name="Sterndorff E.B."/>
            <person name="Faurdal D."/>
            <person name="Vuksanovic O."/>
            <person name="Mourched A.-S."/>
            <person name="Charusanti P."/>
            <person name="Shaw S."/>
            <person name="Blin K."/>
            <person name="Weber T."/>
        </authorList>
    </citation>
    <scope>NUCLEOTIDE SEQUENCE [LARGE SCALE GENOMIC DNA]</scope>
    <source>
        <strain evidence="6 7">NBC 01792</strain>
    </source>
</reference>
<gene>
    <name evidence="6" type="ORF">OG849_03050</name>
</gene>
<dbReference type="EMBL" id="CP109083">
    <property type="protein sequence ID" value="WSB06275.1"/>
    <property type="molecule type" value="Genomic_DNA"/>
</dbReference>
<keyword evidence="3" id="KW-1133">Transmembrane helix</keyword>
<name>A0ABZ1EQ83_9ACTN</name>
<evidence type="ECO:0000256" key="2">
    <source>
        <dbReference type="ARBA" id="ARBA00022692"/>
    </source>
</evidence>
<dbReference type="SUPFAM" id="SSF90123">
    <property type="entry name" value="ABC transporter transmembrane region"/>
    <property type="match status" value="1"/>
</dbReference>
<accession>A0ABZ1EQ83</accession>
<organism evidence="6 7">
    <name type="scientific">Streptomyces cyaneofuscatus</name>
    <dbReference type="NCBI Taxonomy" id="66883"/>
    <lineage>
        <taxon>Bacteria</taxon>
        <taxon>Bacillati</taxon>
        <taxon>Actinomycetota</taxon>
        <taxon>Actinomycetes</taxon>
        <taxon>Kitasatosporales</taxon>
        <taxon>Streptomycetaceae</taxon>
        <taxon>Streptomyces</taxon>
    </lineage>
</organism>
<evidence type="ECO:0000313" key="7">
    <source>
        <dbReference type="Proteomes" id="UP001356428"/>
    </source>
</evidence>
<evidence type="ECO:0000256" key="1">
    <source>
        <dbReference type="ARBA" id="ARBA00004651"/>
    </source>
</evidence>
<sequence>MADIAHESFDGAVVVKTLGLEAHEASRMAERAEALRDANVAVGRMRGRFDPLLDALPNLGILTVLAVGTVRMASGAIGVADLVQVAYLFTMIAFPVRAFGWVLAELPRSAVGWERVRAVLDAKGDMPSGELRLTDPGPLDLSARG</sequence>
<proteinExistence type="predicted"/>
<keyword evidence="7" id="KW-1185">Reference proteome</keyword>
<evidence type="ECO:0000259" key="5">
    <source>
        <dbReference type="PROSITE" id="PS50929"/>
    </source>
</evidence>
<dbReference type="Proteomes" id="UP001356428">
    <property type="component" value="Chromosome"/>
</dbReference>
<evidence type="ECO:0000256" key="3">
    <source>
        <dbReference type="ARBA" id="ARBA00022989"/>
    </source>
</evidence>
<dbReference type="PROSITE" id="PS50929">
    <property type="entry name" value="ABC_TM1F"/>
    <property type="match status" value="1"/>
</dbReference>
<protein>
    <submittedName>
        <fullName evidence="6">ABC transporter transmembrane domain-containing protein</fullName>
    </submittedName>
</protein>
<keyword evidence="2 6" id="KW-0812">Transmembrane</keyword>
<dbReference type="InterPro" id="IPR011527">
    <property type="entry name" value="ABC1_TM_dom"/>
</dbReference>
<feature type="domain" description="ABC transmembrane type-1" evidence="5">
    <location>
        <begin position="1"/>
        <end position="108"/>
    </location>
</feature>
<evidence type="ECO:0000256" key="4">
    <source>
        <dbReference type="ARBA" id="ARBA00023136"/>
    </source>
</evidence>
<dbReference type="RefSeq" id="WP_326707086.1">
    <property type="nucleotide sequence ID" value="NZ_CP109140.1"/>
</dbReference>
<keyword evidence="4" id="KW-0472">Membrane</keyword>
<dbReference type="Gene3D" id="1.20.1560.10">
    <property type="entry name" value="ABC transporter type 1, transmembrane domain"/>
    <property type="match status" value="1"/>
</dbReference>